<evidence type="ECO:0000256" key="12">
    <source>
        <dbReference type="ARBA" id="ARBA00045908"/>
    </source>
</evidence>
<accession>B3RSM4</accession>
<evidence type="ECO:0000313" key="16">
    <source>
        <dbReference type="Proteomes" id="UP000009022"/>
    </source>
</evidence>
<dbReference type="Pfam" id="PF06212">
    <property type="entry name" value="GRIM-19"/>
    <property type="match status" value="1"/>
</dbReference>
<dbReference type="FunCoup" id="B3RSM4">
    <property type="interactions" value="1615"/>
</dbReference>
<keyword evidence="16" id="KW-1185">Reference proteome</keyword>
<evidence type="ECO:0000313" key="15">
    <source>
        <dbReference type="EMBL" id="EDV26540.1"/>
    </source>
</evidence>
<comment type="similarity">
    <text evidence="2 14">Belongs to the complex I NDUFA13 subunit family.</text>
</comment>
<dbReference type="GO" id="GO:0045271">
    <property type="term" value="C:respiratory chain complex I"/>
    <property type="evidence" value="ECO:0000318"/>
    <property type="project" value="GO_Central"/>
</dbReference>
<evidence type="ECO:0000256" key="7">
    <source>
        <dbReference type="ARBA" id="ARBA00022792"/>
    </source>
</evidence>
<comment type="function">
    <text evidence="14">Complex I functions in the transfer of electrons from NADH to the respiratory chain. Accessory subunit of the mitochondrial membrane respiratory chain NADH dehydrogenase (Complex I), that is believed not to be involved in catalysis.</text>
</comment>
<keyword evidence="10 14" id="KW-0496">Mitochondrion</keyword>
<dbReference type="InterPro" id="IPR009346">
    <property type="entry name" value="GRIM-19"/>
</dbReference>
<comment type="subcellular location">
    <subcellularLocation>
        <location evidence="1 14">Mitochondrion inner membrane</location>
        <topology evidence="1 14">Single-pass membrane protein</topology>
        <orientation evidence="1 14">Matrix side</orientation>
    </subcellularLocation>
</comment>
<evidence type="ECO:0000256" key="2">
    <source>
        <dbReference type="ARBA" id="ARBA00007312"/>
    </source>
</evidence>
<evidence type="ECO:0000256" key="11">
    <source>
        <dbReference type="ARBA" id="ARBA00023136"/>
    </source>
</evidence>
<evidence type="ECO:0000256" key="5">
    <source>
        <dbReference type="ARBA" id="ARBA00022660"/>
    </source>
</evidence>
<dbReference type="STRING" id="10228.B3RSM4"/>
<keyword evidence="9 14" id="KW-1133">Transmembrane helix</keyword>
<evidence type="ECO:0000256" key="1">
    <source>
        <dbReference type="ARBA" id="ARBA00004298"/>
    </source>
</evidence>
<dbReference type="CTD" id="6752291"/>
<dbReference type="PhylomeDB" id="B3RSM4"/>
<name>B3RSM4_TRIAD</name>
<dbReference type="RefSeq" id="XP_002110536.1">
    <property type="nucleotide sequence ID" value="XM_002110500.1"/>
</dbReference>
<dbReference type="KEGG" id="tad:TRIADDRAFT_54658"/>
<evidence type="ECO:0000256" key="3">
    <source>
        <dbReference type="ARBA" id="ARBA00018192"/>
    </source>
</evidence>
<evidence type="ECO:0000256" key="9">
    <source>
        <dbReference type="ARBA" id="ARBA00022989"/>
    </source>
</evidence>
<feature type="transmembrane region" description="Helical" evidence="14">
    <location>
        <begin position="32"/>
        <end position="53"/>
    </location>
</feature>
<keyword evidence="8 14" id="KW-0249">Electron transport</keyword>
<gene>
    <name evidence="15" type="ORF">TRIADDRAFT_54658</name>
</gene>
<evidence type="ECO:0000256" key="14">
    <source>
        <dbReference type="RuleBase" id="RU368034"/>
    </source>
</evidence>
<keyword evidence="6 14" id="KW-0812">Transmembrane</keyword>
<proteinExistence type="inferred from homology"/>
<evidence type="ECO:0000256" key="10">
    <source>
        <dbReference type="ARBA" id="ARBA00023128"/>
    </source>
</evidence>
<sequence>MASDGVKMRQEMPPKGGYPMVEYQRNLPRRGVSGAAMIIGSAAIMSFGFYLVIKGNRHRRVLKQERLEARHFVRPLIQAEEDRRILRRLKCLEYEEAKIMQNVPGWVIGESVYHTDRWVQPPAEQLSRF</sequence>
<dbReference type="OrthoDB" id="3308at2759"/>
<dbReference type="Proteomes" id="UP000009022">
    <property type="component" value="Unassembled WGS sequence"/>
</dbReference>
<evidence type="ECO:0000256" key="6">
    <source>
        <dbReference type="ARBA" id="ARBA00022692"/>
    </source>
</evidence>
<dbReference type="GeneID" id="6752291"/>
<evidence type="ECO:0000256" key="13">
    <source>
        <dbReference type="ARBA" id="ARBA00046797"/>
    </source>
</evidence>
<dbReference type="PANTHER" id="PTHR12966">
    <property type="entry name" value="NADH DEHYDROGENASE UBIQUINONE 1 ALPHA SUBCOMPLEX SUBUNIT 13"/>
    <property type="match status" value="1"/>
</dbReference>
<dbReference type="EMBL" id="DS985243">
    <property type="protein sequence ID" value="EDV26540.1"/>
    <property type="molecule type" value="Genomic_DNA"/>
</dbReference>
<dbReference type="HOGENOM" id="CLU_119720_2_0_1"/>
<evidence type="ECO:0000256" key="4">
    <source>
        <dbReference type="ARBA" id="ARBA00022448"/>
    </source>
</evidence>
<dbReference type="OMA" id="LLFGHWG"/>
<keyword evidence="11 14" id="KW-0472">Membrane</keyword>
<keyword evidence="7 14" id="KW-0999">Mitochondrion inner membrane</keyword>
<protein>
    <recommendedName>
        <fullName evidence="3 14">NADH dehydrogenase [ubiquinone] 1 alpha subcomplex subunit 13</fullName>
    </recommendedName>
</protein>
<dbReference type="GO" id="GO:0005743">
    <property type="term" value="C:mitochondrial inner membrane"/>
    <property type="evidence" value="ECO:0007669"/>
    <property type="project" value="UniProtKB-SubCell"/>
</dbReference>
<dbReference type="InParanoid" id="B3RSM4"/>
<keyword evidence="5 14" id="KW-0679">Respiratory chain</keyword>
<organism evidence="15 16">
    <name type="scientific">Trichoplax adhaerens</name>
    <name type="common">Trichoplax reptans</name>
    <dbReference type="NCBI Taxonomy" id="10228"/>
    <lineage>
        <taxon>Eukaryota</taxon>
        <taxon>Metazoa</taxon>
        <taxon>Placozoa</taxon>
        <taxon>Uniplacotomia</taxon>
        <taxon>Trichoplacea</taxon>
        <taxon>Trichoplacidae</taxon>
        <taxon>Trichoplax</taxon>
    </lineage>
</organism>
<dbReference type="eggNOG" id="KOG3300">
    <property type="taxonomic scope" value="Eukaryota"/>
</dbReference>
<comment type="function">
    <text evidence="12">Accessory subunit of the mitochondrial membrane respiratory chain NADH dehydrogenase (Complex I), that is believed not to be involved in catalysis. Complex I functions in the transfer of electrons from NADH to the respiratory chain. The immediate electron acceptor for the enzyme is believed to be ubiquinone. Involved in the interferon/all-trans-retinoic acid (IFN/RA) induced cell death. This apoptotic activity is inhibited by interaction with viral IRF1. Prevents the transactivation of STAT3 target genes. May play a role in CARD15-mediated innate mucosal responses and serve to regulate intestinal epithelial cell responses to microbes.</text>
</comment>
<dbReference type="PANTHER" id="PTHR12966:SF0">
    <property type="entry name" value="NADH DEHYDROGENASE [UBIQUINONE] 1 ALPHA SUBCOMPLEX SUBUNIT 13"/>
    <property type="match status" value="1"/>
</dbReference>
<dbReference type="AlphaFoldDB" id="B3RSM4"/>
<evidence type="ECO:0000256" key="8">
    <source>
        <dbReference type="ARBA" id="ARBA00022982"/>
    </source>
</evidence>
<comment type="subunit">
    <text evidence="13">Complex I is composed of 45 different subunits. Interacts with CARD15, but not with CARD4. Interacts with STAT3, but not with STAT1, STAT2 and STAT5A. Interacts with OLFM4.</text>
</comment>
<keyword evidence="4 14" id="KW-0813">Transport</keyword>
<reference evidence="15 16" key="1">
    <citation type="journal article" date="2008" name="Nature">
        <title>The Trichoplax genome and the nature of placozoans.</title>
        <authorList>
            <person name="Srivastava M."/>
            <person name="Begovic E."/>
            <person name="Chapman J."/>
            <person name="Putnam N.H."/>
            <person name="Hellsten U."/>
            <person name="Kawashima T."/>
            <person name="Kuo A."/>
            <person name="Mitros T."/>
            <person name="Salamov A."/>
            <person name="Carpenter M.L."/>
            <person name="Signorovitch A.Y."/>
            <person name="Moreno M.A."/>
            <person name="Kamm K."/>
            <person name="Grimwood J."/>
            <person name="Schmutz J."/>
            <person name="Shapiro H."/>
            <person name="Grigoriev I.V."/>
            <person name="Buss L.W."/>
            <person name="Schierwater B."/>
            <person name="Dellaporta S.L."/>
            <person name="Rokhsar D.S."/>
        </authorList>
    </citation>
    <scope>NUCLEOTIDE SEQUENCE [LARGE SCALE GENOMIC DNA]</scope>
    <source>
        <strain evidence="15 16">Grell-BS-1999</strain>
    </source>
</reference>